<dbReference type="AlphaFoldDB" id="A0A5M9K1E3"/>
<evidence type="ECO:0000313" key="2">
    <source>
        <dbReference type="EMBL" id="KAA8575618.1"/>
    </source>
</evidence>
<dbReference type="InterPro" id="IPR018247">
    <property type="entry name" value="EF_Hand_1_Ca_BS"/>
</dbReference>
<accession>A0A5M9K1E3</accession>
<reference evidence="2 3" key="1">
    <citation type="submission" date="2019-06" db="EMBL/GenBank/DDBJ databases">
        <title>Genome Sequence of the Brown Rot Fungal Pathogen Monilinia fructicola.</title>
        <authorList>
            <person name="De Miccolis Angelini R.M."/>
            <person name="Landi L."/>
            <person name="Abate D."/>
            <person name="Pollastro S."/>
            <person name="Romanazzi G."/>
            <person name="Faretra F."/>
        </authorList>
    </citation>
    <scope>NUCLEOTIDE SEQUENCE [LARGE SCALE GENOMIC DNA]</scope>
    <source>
        <strain evidence="2 3">Mfrc123</strain>
    </source>
</reference>
<keyword evidence="3" id="KW-1185">Reference proteome</keyword>
<comment type="caution">
    <text evidence="2">The sequence shown here is derived from an EMBL/GenBank/DDBJ whole genome shotgun (WGS) entry which is preliminary data.</text>
</comment>
<name>A0A5M9K1E3_MONFR</name>
<evidence type="ECO:0000256" key="1">
    <source>
        <dbReference type="SAM" id="MobiDB-lite"/>
    </source>
</evidence>
<feature type="compositionally biased region" description="Basic and acidic residues" evidence="1">
    <location>
        <begin position="55"/>
        <end position="72"/>
    </location>
</feature>
<dbReference type="VEuPathDB" id="FungiDB:MFRU_020g00210"/>
<dbReference type="Proteomes" id="UP000322873">
    <property type="component" value="Unassembled WGS sequence"/>
</dbReference>
<feature type="region of interest" description="Disordered" evidence="1">
    <location>
        <begin position="51"/>
        <end position="78"/>
    </location>
</feature>
<proteinExistence type="predicted"/>
<sequence length="354" mass="39857">MANKHYHGLSDSGAAESDEVEVVLEDTPIVNDSKIEDIVVVDFSNYANTLNEQVEGEKAPGDDDYDDGKASDKDDDGNIDCDDIALVDTYPNDLMEIVHTGLLNAATISHPSTQVTKLHKDSQQSHTSPVISNINDEVPLVVNSNKPDEPNDLYDLSSMTAKLFPTLVNMLLHETHLSKETRILIAKAIKEKYRKSKDGPKRTAKRSCKPYPSNAHEMKYLLYGPPRAPGDVEVREDDQHRWRILPGDRLVVTISLNDPHRNSIMPGLFLRCFDNISISQCTDPRGGFNAGSPDKALVTRLSRRTELRNHTYWPNRTKTPFVSVTTHPSFIYELIDRFKERTAKTGLMKWTTTR</sequence>
<gene>
    <name evidence="2" type="ORF">EYC84_004744</name>
</gene>
<dbReference type="PROSITE" id="PS00018">
    <property type="entry name" value="EF_HAND_1"/>
    <property type="match status" value="1"/>
</dbReference>
<evidence type="ECO:0000313" key="3">
    <source>
        <dbReference type="Proteomes" id="UP000322873"/>
    </source>
</evidence>
<dbReference type="EMBL" id="VICG01000002">
    <property type="protein sequence ID" value="KAA8575618.1"/>
    <property type="molecule type" value="Genomic_DNA"/>
</dbReference>
<protein>
    <submittedName>
        <fullName evidence="2">Uncharacterized protein</fullName>
    </submittedName>
</protein>
<organism evidence="2 3">
    <name type="scientific">Monilinia fructicola</name>
    <name type="common">Brown rot fungus</name>
    <name type="synonym">Ciboria fructicola</name>
    <dbReference type="NCBI Taxonomy" id="38448"/>
    <lineage>
        <taxon>Eukaryota</taxon>
        <taxon>Fungi</taxon>
        <taxon>Dikarya</taxon>
        <taxon>Ascomycota</taxon>
        <taxon>Pezizomycotina</taxon>
        <taxon>Leotiomycetes</taxon>
        <taxon>Helotiales</taxon>
        <taxon>Sclerotiniaceae</taxon>
        <taxon>Monilinia</taxon>
    </lineage>
</organism>